<dbReference type="Proteomes" id="UP001299409">
    <property type="component" value="Unassembled WGS sequence"/>
</dbReference>
<dbReference type="InterPro" id="IPR016997">
    <property type="entry name" value="UCP032442"/>
</dbReference>
<comment type="caution">
    <text evidence="2">The sequence shown here is derived from an EMBL/GenBank/DDBJ whole genome shotgun (WGS) entry which is preliminary data.</text>
</comment>
<dbReference type="PIRSF" id="PIRSF032442">
    <property type="entry name" value="UCP032442"/>
    <property type="match status" value="1"/>
</dbReference>
<feature type="domain" description="Peptidase C39-like" evidence="1">
    <location>
        <begin position="2"/>
        <end position="155"/>
    </location>
</feature>
<keyword evidence="3" id="KW-1185">Reference proteome</keyword>
<gene>
    <name evidence="2" type="ORF">LIP50_10540</name>
</gene>
<proteinExistence type="predicted"/>
<organism evidence="2 3">
    <name type="scientific">Intestinibacter bartlettii</name>
    <dbReference type="NCBI Taxonomy" id="261299"/>
    <lineage>
        <taxon>Bacteria</taxon>
        <taxon>Bacillati</taxon>
        <taxon>Bacillota</taxon>
        <taxon>Clostridia</taxon>
        <taxon>Peptostreptococcales</taxon>
        <taxon>Peptostreptococcaceae</taxon>
        <taxon>Intestinibacter</taxon>
    </lineage>
</organism>
<dbReference type="EMBL" id="JAJBMB010000010">
    <property type="protein sequence ID" value="MCB5446642.1"/>
    <property type="molecule type" value="Genomic_DNA"/>
</dbReference>
<dbReference type="Pfam" id="PF13529">
    <property type="entry name" value="Peptidase_C39_2"/>
    <property type="match status" value="1"/>
</dbReference>
<dbReference type="Gene3D" id="3.90.70.10">
    <property type="entry name" value="Cysteine proteinases"/>
    <property type="match status" value="1"/>
</dbReference>
<protein>
    <submittedName>
        <fullName evidence="2">C39 family peptidase</fullName>
    </submittedName>
</protein>
<dbReference type="PANTHER" id="PTHR37806:SF1">
    <property type="entry name" value="PEPTIDASE C39-LIKE DOMAIN-CONTAINING PROTEIN"/>
    <property type="match status" value="1"/>
</dbReference>
<dbReference type="PANTHER" id="PTHR37806">
    <property type="entry name" value="LMO0724 PROTEIN"/>
    <property type="match status" value="1"/>
</dbReference>
<evidence type="ECO:0000313" key="2">
    <source>
        <dbReference type="EMBL" id="MCB5446642.1"/>
    </source>
</evidence>
<name>A0ABS8CZL0_9FIRM</name>
<evidence type="ECO:0000313" key="3">
    <source>
        <dbReference type="Proteomes" id="UP001299409"/>
    </source>
</evidence>
<accession>A0ABS8CZL0</accession>
<evidence type="ECO:0000259" key="1">
    <source>
        <dbReference type="Pfam" id="PF13529"/>
    </source>
</evidence>
<dbReference type="InterPro" id="IPR039564">
    <property type="entry name" value="Peptidase_C39-like"/>
</dbReference>
<reference evidence="2 3" key="1">
    <citation type="submission" date="2021-10" db="EMBL/GenBank/DDBJ databases">
        <title>Collection of gut derived symbiotic bacterial strains cultured from healthy donors.</title>
        <authorList>
            <person name="Lin H."/>
            <person name="Littmann E."/>
            <person name="Claire K."/>
            <person name="Pamer E."/>
        </authorList>
    </citation>
    <scope>NUCLEOTIDE SEQUENCE [LARGE SCALE GENOMIC DNA]</scope>
    <source>
        <strain evidence="2 3">MSK.17.68</strain>
    </source>
</reference>
<sequence>MLNVPYISQYPDLPLGCEATSLTELLRYKGISVTKNKIAKEIPKSPNKNPNLGFVGSQYTRQEGIFQTIYPKALEKTAKKYRPNSADITGASVEDLEKELIKGNPSVVWITANCKDAKMGYWYKGTSDQIWVAKNLHVSTLTGFDKNYYYLTDPALGKYKISKSQFKHVYNTIGKKALVVR</sequence>